<protein>
    <submittedName>
        <fullName evidence="3">Uncharacterized protein</fullName>
    </submittedName>
</protein>
<keyword evidence="2" id="KW-0812">Transmembrane</keyword>
<name>D5EL44_CORAD</name>
<sequence>MLTLLITVLITAALAGAMINSHFSTGATIFWSIFAFIGAFFLVGFPVRRKLSKLQGELQESMQSAQGRMQRKVKQFQNKPGGNVQQMQRQLEADQQAMLKQGLEFTKLLEPFRKWSLLTGRQIATMRFQFHYQLKEFDQADEILATCGFMRGPLMMDVMTAAMRMARCYKKDDLAGAEKVFNSRIRWAWGDRGTILYALMSWIYVQEGQPDEARRVLVKAKEKTGADIFTKNWEHLSNDRVKSFSNAGLGDQWYGLYLETPPAPKHQKQQRMRGNGRNPYGF</sequence>
<gene>
    <name evidence="3" type="ordered locus">Caka_0117</name>
</gene>
<organism evidence="3 4">
    <name type="scientific">Coraliomargarita akajimensis (strain DSM 45221 / IAM 15411 / JCM 23193 / KCTC 12865 / 04OKA010-24)</name>
    <dbReference type="NCBI Taxonomy" id="583355"/>
    <lineage>
        <taxon>Bacteria</taxon>
        <taxon>Pseudomonadati</taxon>
        <taxon>Verrucomicrobiota</taxon>
        <taxon>Opitutia</taxon>
        <taxon>Puniceicoccales</taxon>
        <taxon>Coraliomargaritaceae</taxon>
        <taxon>Coraliomargarita</taxon>
    </lineage>
</organism>
<dbReference type="STRING" id="583355.Caka_0117"/>
<feature type="region of interest" description="Disordered" evidence="1">
    <location>
        <begin position="262"/>
        <end position="282"/>
    </location>
</feature>
<evidence type="ECO:0000256" key="2">
    <source>
        <dbReference type="SAM" id="Phobius"/>
    </source>
</evidence>
<evidence type="ECO:0000256" key="1">
    <source>
        <dbReference type="SAM" id="MobiDB-lite"/>
    </source>
</evidence>
<evidence type="ECO:0000313" key="4">
    <source>
        <dbReference type="Proteomes" id="UP000000925"/>
    </source>
</evidence>
<dbReference type="HOGENOM" id="CLU_985951_0_0_0"/>
<proteinExistence type="predicted"/>
<accession>D5EL44</accession>
<dbReference type="EMBL" id="CP001998">
    <property type="protein sequence ID" value="ADE53146.1"/>
    <property type="molecule type" value="Genomic_DNA"/>
</dbReference>
<dbReference type="eggNOG" id="COG0457">
    <property type="taxonomic scope" value="Bacteria"/>
</dbReference>
<evidence type="ECO:0000313" key="3">
    <source>
        <dbReference type="EMBL" id="ADE53146.1"/>
    </source>
</evidence>
<dbReference type="KEGG" id="caa:Caka_0117"/>
<feature type="transmembrane region" description="Helical" evidence="2">
    <location>
        <begin position="25"/>
        <end position="45"/>
    </location>
</feature>
<reference evidence="3 4" key="1">
    <citation type="journal article" date="2010" name="Stand. Genomic Sci.">
        <title>Complete genome sequence of Coraliomargarita akajimensis type strain (04OKA010-24).</title>
        <authorList>
            <person name="Mavromatis K."/>
            <person name="Abt B."/>
            <person name="Brambilla E."/>
            <person name="Lapidus A."/>
            <person name="Copeland A."/>
            <person name="Deshpande S."/>
            <person name="Nolan M."/>
            <person name="Lucas S."/>
            <person name="Tice H."/>
            <person name="Cheng J.F."/>
            <person name="Han C."/>
            <person name="Detter J.C."/>
            <person name="Woyke T."/>
            <person name="Goodwin L."/>
            <person name="Pitluck S."/>
            <person name="Held B."/>
            <person name="Brettin T."/>
            <person name="Tapia R."/>
            <person name="Ivanova N."/>
            <person name="Mikhailova N."/>
            <person name="Pati A."/>
            <person name="Liolios K."/>
            <person name="Chen A."/>
            <person name="Palaniappan K."/>
            <person name="Land M."/>
            <person name="Hauser L."/>
            <person name="Chang Y.J."/>
            <person name="Jeffries C.D."/>
            <person name="Rohde M."/>
            <person name="Goker M."/>
            <person name="Bristow J."/>
            <person name="Eisen J.A."/>
            <person name="Markowitz V."/>
            <person name="Hugenholtz P."/>
            <person name="Klenk H.P."/>
            <person name="Kyrpides N.C."/>
        </authorList>
    </citation>
    <scope>NUCLEOTIDE SEQUENCE [LARGE SCALE GENOMIC DNA]</scope>
    <source>
        <strain evidence="4">DSM 45221 / IAM 15411 / JCM 23193 / KCTC 12865</strain>
    </source>
</reference>
<keyword evidence="2" id="KW-0472">Membrane</keyword>
<dbReference type="OrthoDB" id="9801051at2"/>
<dbReference type="AlphaFoldDB" id="D5EL44"/>
<dbReference type="Proteomes" id="UP000000925">
    <property type="component" value="Chromosome"/>
</dbReference>
<keyword evidence="4" id="KW-1185">Reference proteome</keyword>
<keyword evidence="2" id="KW-1133">Transmembrane helix</keyword>
<dbReference type="RefSeq" id="WP_013041872.1">
    <property type="nucleotide sequence ID" value="NC_014008.1"/>
</dbReference>